<gene>
    <name evidence="1" type="ORF">HO133_009171</name>
</gene>
<dbReference type="GeneID" id="59337566"/>
<organism evidence="1 2">
    <name type="scientific">Letharia lupina</name>
    <dbReference type="NCBI Taxonomy" id="560253"/>
    <lineage>
        <taxon>Eukaryota</taxon>
        <taxon>Fungi</taxon>
        <taxon>Dikarya</taxon>
        <taxon>Ascomycota</taxon>
        <taxon>Pezizomycotina</taxon>
        <taxon>Lecanoromycetes</taxon>
        <taxon>OSLEUM clade</taxon>
        <taxon>Lecanoromycetidae</taxon>
        <taxon>Lecanorales</taxon>
        <taxon>Lecanorineae</taxon>
        <taxon>Parmeliaceae</taxon>
        <taxon>Letharia</taxon>
    </lineage>
</organism>
<dbReference type="RefSeq" id="XP_037154858.1">
    <property type="nucleotide sequence ID" value="XM_037300032.1"/>
</dbReference>
<sequence length="127" mass="13331">MVATLVESCGGAVLGDGADVGVRIGDVLGGKVEVVEVINVVSWGGLVVLGRPCGARGHQSNELQYGNAGEGALMMICNDVPPRTSIKPVAEPLLNVRKSEVTETAKSHAIRTMLIFYDLRIMALDGK</sequence>
<dbReference type="EMBL" id="JACCJB010000006">
    <property type="protein sequence ID" value="KAF6226305.1"/>
    <property type="molecule type" value="Genomic_DNA"/>
</dbReference>
<name>A0A8H6CMD6_9LECA</name>
<dbReference type="AlphaFoldDB" id="A0A8H6CMD6"/>
<keyword evidence="2" id="KW-1185">Reference proteome</keyword>
<evidence type="ECO:0000313" key="1">
    <source>
        <dbReference type="EMBL" id="KAF6226305.1"/>
    </source>
</evidence>
<proteinExistence type="predicted"/>
<dbReference type="Proteomes" id="UP000593566">
    <property type="component" value="Unassembled WGS sequence"/>
</dbReference>
<accession>A0A8H6CMD6</accession>
<reference evidence="1 2" key="1">
    <citation type="journal article" date="2020" name="Genomics">
        <title>Complete, high-quality genomes from long-read metagenomic sequencing of two wolf lichen thalli reveals enigmatic genome architecture.</title>
        <authorList>
            <person name="McKenzie S.K."/>
            <person name="Walston R.F."/>
            <person name="Allen J.L."/>
        </authorList>
    </citation>
    <scope>NUCLEOTIDE SEQUENCE [LARGE SCALE GENOMIC DNA]</scope>
    <source>
        <strain evidence="1">WasteWater1</strain>
    </source>
</reference>
<protein>
    <submittedName>
        <fullName evidence="1">Uncharacterized protein</fullName>
    </submittedName>
</protein>
<comment type="caution">
    <text evidence="1">The sequence shown here is derived from an EMBL/GenBank/DDBJ whole genome shotgun (WGS) entry which is preliminary data.</text>
</comment>
<evidence type="ECO:0000313" key="2">
    <source>
        <dbReference type="Proteomes" id="UP000593566"/>
    </source>
</evidence>